<evidence type="ECO:0000313" key="1">
    <source>
        <dbReference type="EMBL" id="EJX07301.1"/>
    </source>
</evidence>
<reference evidence="1" key="1">
    <citation type="journal article" date="2012" name="PLoS ONE">
        <title>Gene sets for utilization of primary and secondary nutrition supplies in the distal gut of endangered iberian lynx.</title>
        <authorList>
            <person name="Alcaide M."/>
            <person name="Messina E."/>
            <person name="Richter M."/>
            <person name="Bargiela R."/>
            <person name="Peplies J."/>
            <person name="Huws S.A."/>
            <person name="Newbold C.J."/>
            <person name="Golyshin P.N."/>
            <person name="Simon M.A."/>
            <person name="Lopez G."/>
            <person name="Yakimov M.M."/>
            <person name="Ferrer M."/>
        </authorList>
    </citation>
    <scope>NUCLEOTIDE SEQUENCE</scope>
</reference>
<proteinExistence type="predicted"/>
<gene>
    <name evidence="1" type="ORF">EVA_04589</name>
</gene>
<sequence length="53" mass="6040">MIFAVWSFVRAGGIFCAKKFFQFFLKIGCPLVLSQFKQVKGLFPYPESGSLFI</sequence>
<name>J9D3R8_9ZZZZ</name>
<dbReference type="AlphaFoldDB" id="J9D3R8"/>
<comment type="caution">
    <text evidence="1">The sequence shown here is derived from an EMBL/GenBank/DDBJ whole genome shotgun (WGS) entry which is preliminary data.</text>
</comment>
<protein>
    <submittedName>
        <fullName evidence="1">Uncharacterized protein</fullName>
    </submittedName>
</protein>
<organism evidence="1">
    <name type="scientific">gut metagenome</name>
    <dbReference type="NCBI Taxonomy" id="749906"/>
    <lineage>
        <taxon>unclassified sequences</taxon>
        <taxon>metagenomes</taxon>
        <taxon>organismal metagenomes</taxon>
    </lineage>
</organism>
<accession>J9D3R8</accession>
<dbReference type="EMBL" id="AMCI01000912">
    <property type="protein sequence ID" value="EJX07301.1"/>
    <property type="molecule type" value="Genomic_DNA"/>
</dbReference>